<keyword evidence="1" id="KW-0812">Transmembrane</keyword>
<evidence type="ECO:0000313" key="2">
    <source>
        <dbReference type="EMBL" id="VDN44495.1"/>
    </source>
</evidence>
<dbReference type="Proteomes" id="UP000271098">
    <property type="component" value="Unassembled WGS sequence"/>
</dbReference>
<keyword evidence="1" id="KW-1133">Transmembrane helix</keyword>
<evidence type="ECO:0000313" key="4">
    <source>
        <dbReference type="WBParaSite" id="GPUH_0002569901-mRNA-1"/>
    </source>
</evidence>
<organism evidence="4">
    <name type="scientific">Gongylonema pulchrum</name>
    <dbReference type="NCBI Taxonomy" id="637853"/>
    <lineage>
        <taxon>Eukaryota</taxon>
        <taxon>Metazoa</taxon>
        <taxon>Ecdysozoa</taxon>
        <taxon>Nematoda</taxon>
        <taxon>Chromadorea</taxon>
        <taxon>Rhabditida</taxon>
        <taxon>Spirurina</taxon>
        <taxon>Spiruromorpha</taxon>
        <taxon>Spiruroidea</taxon>
        <taxon>Gongylonematidae</taxon>
        <taxon>Gongylonema</taxon>
    </lineage>
</organism>
<dbReference type="OrthoDB" id="438495at2759"/>
<dbReference type="EMBL" id="UYRT01106190">
    <property type="protein sequence ID" value="VDN44495.1"/>
    <property type="molecule type" value="Genomic_DNA"/>
</dbReference>
<gene>
    <name evidence="2" type="ORF">GPUH_LOCUS25669</name>
</gene>
<proteinExistence type="predicted"/>
<evidence type="ECO:0000256" key="1">
    <source>
        <dbReference type="SAM" id="Phobius"/>
    </source>
</evidence>
<sequence>MGQTHRSLDDDEVLRKSTTEERISVLGIDLTHRPGWLRFIVLSSVVLTFYIAYGFIQVFD</sequence>
<name>A0A183EXH8_9BILA</name>
<reference evidence="2 3" key="2">
    <citation type="submission" date="2018-11" db="EMBL/GenBank/DDBJ databases">
        <authorList>
            <consortium name="Pathogen Informatics"/>
        </authorList>
    </citation>
    <scope>NUCLEOTIDE SEQUENCE [LARGE SCALE GENOMIC DNA]</scope>
</reference>
<accession>A0A183EXH8</accession>
<evidence type="ECO:0000313" key="3">
    <source>
        <dbReference type="Proteomes" id="UP000271098"/>
    </source>
</evidence>
<feature type="transmembrane region" description="Helical" evidence="1">
    <location>
        <begin position="36"/>
        <end position="56"/>
    </location>
</feature>
<protein>
    <submittedName>
        <fullName evidence="4">DUF485 domain-containing protein</fullName>
    </submittedName>
</protein>
<dbReference type="WBParaSite" id="GPUH_0002569901-mRNA-1">
    <property type="protein sequence ID" value="GPUH_0002569901-mRNA-1"/>
    <property type="gene ID" value="GPUH_0002569901"/>
</dbReference>
<dbReference type="AlphaFoldDB" id="A0A183EXH8"/>
<reference evidence="4" key="1">
    <citation type="submission" date="2016-06" db="UniProtKB">
        <authorList>
            <consortium name="WormBaseParasite"/>
        </authorList>
    </citation>
    <scope>IDENTIFICATION</scope>
</reference>
<keyword evidence="3" id="KW-1185">Reference proteome</keyword>
<keyword evidence="1" id="KW-0472">Membrane</keyword>